<accession>A0A9Q9B007</accession>
<gene>
    <name evidence="1" type="ORF">Slin15195_G071050</name>
</gene>
<sequence>MSLDTKLGVIYFNEGSDCIPGPCCNMVVDAPSESIRDEAIGHAPPEEQWRNAGGQAEGETMLYWTGQNTFVVDVVDYDSTLLLNYVKFHCKCRYKNQLEKETGPRISCAGSIHWTNLQGWAKAIWSWDLGALQRSPSDDQEEVIIASALEIAEQHRGRLWEDCQQALDTLRKTIEGLSNVQIM</sequence>
<evidence type="ECO:0000313" key="1">
    <source>
        <dbReference type="EMBL" id="USW53786.1"/>
    </source>
</evidence>
<reference evidence="1" key="1">
    <citation type="submission" date="2022-06" db="EMBL/GenBank/DDBJ databases">
        <title>Complete genome sequences of two strains of the flax pathogen Septoria linicola.</title>
        <authorList>
            <person name="Lapalu N."/>
            <person name="Simon A."/>
            <person name="Demenou B."/>
            <person name="Paumier D."/>
            <person name="Guillot M.-P."/>
            <person name="Gout L."/>
            <person name="Valade R."/>
        </authorList>
    </citation>
    <scope>NUCLEOTIDE SEQUENCE</scope>
    <source>
        <strain evidence="1">SE15195</strain>
    </source>
</reference>
<keyword evidence="2" id="KW-1185">Reference proteome</keyword>
<dbReference type="Proteomes" id="UP001056384">
    <property type="component" value="Chromosome 5"/>
</dbReference>
<organism evidence="1 2">
    <name type="scientific">Septoria linicola</name>
    <dbReference type="NCBI Taxonomy" id="215465"/>
    <lineage>
        <taxon>Eukaryota</taxon>
        <taxon>Fungi</taxon>
        <taxon>Dikarya</taxon>
        <taxon>Ascomycota</taxon>
        <taxon>Pezizomycotina</taxon>
        <taxon>Dothideomycetes</taxon>
        <taxon>Dothideomycetidae</taxon>
        <taxon>Mycosphaerellales</taxon>
        <taxon>Mycosphaerellaceae</taxon>
        <taxon>Septoria</taxon>
    </lineage>
</organism>
<dbReference type="EMBL" id="CP099422">
    <property type="protein sequence ID" value="USW53786.1"/>
    <property type="molecule type" value="Genomic_DNA"/>
</dbReference>
<dbReference type="AlphaFoldDB" id="A0A9Q9B007"/>
<name>A0A9Q9B007_9PEZI</name>
<evidence type="ECO:0000313" key="2">
    <source>
        <dbReference type="Proteomes" id="UP001056384"/>
    </source>
</evidence>
<protein>
    <submittedName>
        <fullName evidence="1">Uncharacterized protein</fullName>
    </submittedName>
</protein>
<proteinExistence type="predicted"/>